<evidence type="ECO:0000256" key="1">
    <source>
        <dbReference type="ARBA" id="ARBA00022679"/>
    </source>
</evidence>
<sequence length="165" mass="19583">MILNNDGRKRMSIIIRQYQQADQEFVMKLHVDGLLQFSASIGNPYLDKDMEQIEENYLNKNGEFLVGMYNNRIVSMGAYRKYDSDTAEIKRIRIDQEYQRRGIGQLILTALEESAKVRGYRRFVLDTTSQQLPAQKFFERNGYNEINRKLFKEMEIIYYLKEIEG</sequence>
<dbReference type="InterPro" id="IPR000182">
    <property type="entry name" value="GNAT_dom"/>
</dbReference>
<accession>A0A972GM11</accession>
<dbReference type="PANTHER" id="PTHR13947:SF37">
    <property type="entry name" value="LD18367P"/>
    <property type="match status" value="1"/>
</dbReference>
<dbReference type="AlphaFoldDB" id="A0A972GM11"/>
<dbReference type="PROSITE" id="PS51186">
    <property type="entry name" value="GNAT"/>
    <property type="match status" value="1"/>
</dbReference>
<keyword evidence="1" id="KW-0808">Transferase</keyword>
<dbReference type="InterPro" id="IPR050769">
    <property type="entry name" value="NAT_camello-type"/>
</dbReference>
<reference evidence="3" key="1">
    <citation type="submission" date="2019-10" db="EMBL/GenBank/DDBJ databases">
        <title>Description of Paenibacillus glebae sp. nov.</title>
        <authorList>
            <person name="Carlier A."/>
            <person name="Qi S."/>
        </authorList>
    </citation>
    <scope>NUCLEOTIDE SEQUENCE</scope>
    <source>
        <strain evidence="3">LMG 31456</strain>
    </source>
</reference>
<dbReference type="SUPFAM" id="SSF55729">
    <property type="entry name" value="Acyl-CoA N-acyltransferases (Nat)"/>
    <property type="match status" value="1"/>
</dbReference>
<gene>
    <name evidence="3" type="ORF">GC093_08550</name>
</gene>
<dbReference type="Pfam" id="PF00583">
    <property type="entry name" value="Acetyltransf_1"/>
    <property type="match status" value="1"/>
</dbReference>
<dbReference type="Gene3D" id="3.40.630.30">
    <property type="match status" value="1"/>
</dbReference>
<dbReference type="Proteomes" id="UP000641588">
    <property type="component" value="Unassembled WGS sequence"/>
</dbReference>
<proteinExistence type="predicted"/>
<keyword evidence="4" id="KW-1185">Reference proteome</keyword>
<organism evidence="3 4">
    <name type="scientific">Paenibacillus foliorum</name>
    <dbReference type="NCBI Taxonomy" id="2654974"/>
    <lineage>
        <taxon>Bacteria</taxon>
        <taxon>Bacillati</taxon>
        <taxon>Bacillota</taxon>
        <taxon>Bacilli</taxon>
        <taxon>Bacillales</taxon>
        <taxon>Paenibacillaceae</taxon>
        <taxon>Paenibacillus</taxon>
    </lineage>
</organism>
<evidence type="ECO:0000259" key="2">
    <source>
        <dbReference type="PROSITE" id="PS51186"/>
    </source>
</evidence>
<protein>
    <submittedName>
        <fullName evidence="3">GNAT family N-acetyltransferase</fullName>
    </submittedName>
</protein>
<name>A0A972GM11_9BACL</name>
<dbReference type="InterPro" id="IPR016181">
    <property type="entry name" value="Acyl_CoA_acyltransferase"/>
</dbReference>
<dbReference type="EMBL" id="WHOD01000045">
    <property type="protein sequence ID" value="NOU93266.1"/>
    <property type="molecule type" value="Genomic_DNA"/>
</dbReference>
<dbReference type="CDD" id="cd04301">
    <property type="entry name" value="NAT_SF"/>
    <property type="match status" value="1"/>
</dbReference>
<feature type="domain" description="N-acetyltransferase" evidence="2">
    <location>
        <begin position="13"/>
        <end position="164"/>
    </location>
</feature>
<evidence type="ECO:0000313" key="3">
    <source>
        <dbReference type="EMBL" id="NOU93266.1"/>
    </source>
</evidence>
<dbReference type="GO" id="GO:0008080">
    <property type="term" value="F:N-acetyltransferase activity"/>
    <property type="evidence" value="ECO:0007669"/>
    <property type="project" value="InterPro"/>
</dbReference>
<comment type="caution">
    <text evidence="3">The sequence shown here is derived from an EMBL/GenBank/DDBJ whole genome shotgun (WGS) entry which is preliminary data.</text>
</comment>
<dbReference type="PANTHER" id="PTHR13947">
    <property type="entry name" value="GNAT FAMILY N-ACETYLTRANSFERASE"/>
    <property type="match status" value="1"/>
</dbReference>
<evidence type="ECO:0000313" key="4">
    <source>
        <dbReference type="Proteomes" id="UP000641588"/>
    </source>
</evidence>